<name>A0A395X4X2_9FIRM</name>
<accession>A0A395X4X2</accession>
<comment type="caution">
    <text evidence="1">The sequence shown here is derived from an EMBL/GenBank/DDBJ whole genome shotgun (WGS) entry which is preliminary data.</text>
</comment>
<reference evidence="1 2" key="1">
    <citation type="submission" date="2018-08" db="EMBL/GenBank/DDBJ databases">
        <title>A genome reference for cultivated species of the human gut microbiota.</title>
        <authorList>
            <person name="Zou Y."/>
            <person name="Xue W."/>
            <person name="Luo G."/>
        </authorList>
    </citation>
    <scope>NUCLEOTIDE SEQUENCE [LARGE SCALE GENOMIC DNA]</scope>
    <source>
        <strain evidence="1 2">AF14-23</strain>
    </source>
</reference>
<evidence type="ECO:0000313" key="2">
    <source>
        <dbReference type="Proteomes" id="UP000265828"/>
    </source>
</evidence>
<gene>
    <name evidence="1" type="ORF">DWW07_14175</name>
</gene>
<proteinExistence type="predicted"/>
<dbReference type="Proteomes" id="UP000265828">
    <property type="component" value="Unassembled WGS sequence"/>
</dbReference>
<evidence type="ECO:0000313" key="1">
    <source>
        <dbReference type="EMBL" id="RGV61885.1"/>
    </source>
</evidence>
<sequence>MVIAFPISKTETETENQNYSTTTGENMETKTDLEMKLEDLLKNVEGVGNVKVMLMTESGQGLYGSGGNEVTGVLIVAEGADNSVTVRKIQEAVMALFQIDAHKIRIMKMK</sequence>
<organism evidence="1 2">
    <name type="scientific">Blautia obeum</name>
    <dbReference type="NCBI Taxonomy" id="40520"/>
    <lineage>
        <taxon>Bacteria</taxon>
        <taxon>Bacillati</taxon>
        <taxon>Bacillota</taxon>
        <taxon>Clostridia</taxon>
        <taxon>Lachnospirales</taxon>
        <taxon>Lachnospiraceae</taxon>
        <taxon>Blautia</taxon>
    </lineage>
</organism>
<dbReference type="EMBL" id="QRZI01000011">
    <property type="protein sequence ID" value="RGV61885.1"/>
    <property type="molecule type" value="Genomic_DNA"/>
</dbReference>
<protein>
    <recommendedName>
        <fullName evidence="3">Stage III sporulation protein AG</fullName>
    </recommendedName>
</protein>
<dbReference type="AlphaFoldDB" id="A0A395X4X2"/>
<evidence type="ECO:0008006" key="3">
    <source>
        <dbReference type="Google" id="ProtNLM"/>
    </source>
</evidence>